<protein>
    <recommendedName>
        <fullName evidence="2">DUF6589 domain-containing protein</fullName>
    </recommendedName>
</protein>
<dbReference type="Pfam" id="PF20231">
    <property type="entry name" value="DUF6589"/>
    <property type="match status" value="2"/>
</dbReference>
<evidence type="ECO:0000256" key="1">
    <source>
        <dbReference type="SAM" id="MobiDB-lite"/>
    </source>
</evidence>
<evidence type="ECO:0000313" key="4">
    <source>
        <dbReference type="Proteomes" id="UP000325313"/>
    </source>
</evidence>
<sequence>MTKNIIPPQQKFKHNKIIHICDFIRKLNWTPKKFLYAFLKNKNIGVAIRRGYWGSPSGWTSTVQLLDSILQLMNKTVAGKKLWKAYILKEAKIIVNSERPNGGEFPKGSFHKSSSIGVSFFEKVEKEERDAKLVQDNMPFLYNLVHSKLQVGRNGPSSTDDQDEDSESETSDNDTEEVEFDIGESKTVECGKTERAKARVIKRNRKSYVMAKTICSMVAFGQSCRCNALQVWNSVVLLACGVTERVNSYLHYLGLTSSRKTGHRALASLSEEARKLLRDSLSVNSRDPLSPIICLDNIDFEEKVHSKSPEKTNHMFHGTWGYIHRIDRKILKDFDQEDFSIKRYKEDISRSAQLDVTPAMLIPSFEENEHFSQVIKSQIAQVLMKYLATGTDSKSPIALTPPRITQIKAQKPNIQMLKLMIASDNSAEGVGNVLEDIVRQSSLTQQQYHSELQLLEGDLGSVLNLESLRSQRKPSGHVETNLGNTFMLLGTAHTLWNISQAIFLLHFGNRSNCEDLGAWSTLQALGLPSDRPLAKNDFTLMITNLRKVHEATLIHCLLDALGFASKLSSPKLKNLLLRLRDFATVVEADQSMKAGDIGRLLNIWRRWSVMAQSIKGLTHYSIHLPRTVLLITKVLSPGLRHIIQHSLLISPTGRPNHFVAKDFYLENFNYWLKFFYNNNGIGSDSQHLGDVFSLNVPLLQRLVKSVKEDSGTADFYKSHKHHLSLAAISAFLRMAVSKSIEDGFSTALGSTHKKVNDIMYLGIQAMQADGMNEGMILKRFNPSTNLLDVTGLYGSNYAGDQAIETEILDPDNELHTHGNMEF</sequence>
<dbReference type="Proteomes" id="UP000325313">
    <property type="component" value="Unassembled WGS sequence"/>
</dbReference>
<dbReference type="EMBL" id="VDEP01000282">
    <property type="protein sequence ID" value="KAA1112138.1"/>
    <property type="molecule type" value="Genomic_DNA"/>
</dbReference>
<name>A0A5B0QG21_PUCGR</name>
<dbReference type="InterPro" id="IPR046496">
    <property type="entry name" value="DUF6589"/>
</dbReference>
<accession>A0A5B0QG21</accession>
<feature type="domain" description="DUF6589" evidence="2">
    <location>
        <begin position="357"/>
        <end position="563"/>
    </location>
</feature>
<comment type="caution">
    <text evidence="3">The sequence shown here is derived from an EMBL/GenBank/DDBJ whole genome shotgun (WGS) entry which is preliminary data.</text>
</comment>
<feature type="compositionally biased region" description="Acidic residues" evidence="1">
    <location>
        <begin position="160"/>
        <end position="180"/>
    </location>
</feature>
<feature type="region of interest" description="Disordered" evidence="1">
    <location>
        <begin position="151"/>
        <end position="180"/>
    </location>
</feature>
<gene>
    <name evidence="3" type="ORF">PGTUg99_007711</name>
</gene>
<reference evidence="3 4" key="1">
    <citation type="submission" date="2019-05" db="EMBL/GenBank/DDBJ databases">
        <title>Emergence of the Ug99 lineage of the wheat stem rust pathogen through somatic hybridization.</title>
        <authorList>
            <person name="Li F."/>
            <person name="Upadhyaya N.M."/>
            <person name="Sperschneider J."/>
            <person name="Matny O."/>
            <person name="Nguyen-Phuc H."/>
            <person name="Mago R."/>
            <person name="Raley C."/>
            <person name="Miller M.E."/>
            <person name="Silverstein K.A.T."/>
            <person name="Henningsen E."/>
            <person name="Hirsch C.D."/>
            <person name="Visser B."/>
            <person name="Pretorius Z.A."/>
            <person name="Steffenson B.J."/>
            <person name="Schwessinger B."/>
            <person name="Dodds P.N."/>
            <person name="Figueroa M."/>
        </authorList>
    </citation>
    <scope>NUCLEOTIDE SEQUENCE [LARGE SCALE GENOMIC DNA]</scope>
    <source>
        <strain evidence="3 4">Ug99</strain>
    </source>
</reference>
<feature type="domain" description="DUF6589" evidence="2">
    <location>
        <begin position="572"/>
        <end position="719"/>
    </location>
</feature>
<dbReference type="AlphaFoldDB" id="A0A5B0QG21"/>
<evidence type="ECO:0000259" key="2">
    <source>
        <dbReference type="Pfam" id="PF20231"/>
    </source>
</evidence>
<organism evidence="3 4">
    <name type="scientific">Puccinia graminis f. sp. tritici</name>
    <dbReference type="NCBI Taxonomy" id="56615"/>
    <lineage>
        <taxon>Eukaryota</taxon>
        <taxon>Fungi</taxon>
        <taxon>Dikarya</taxon>
        <taxon>Basidiomycota</taxon>
        <taxon>Pucciniomycotina</taxon>
        <taxon>Pucciniomycetes</taxon>
        <taxon>Pucciniales</taxon>
        <taxon>Pucciniaceae</taxon>
        <taxon>Puccinia</taxon>
    </lineage>
</organism>
<proteinExistence type="predicted"/>
<evidence type="ECO:0000313" key="3">
    <source>
        <dbReference type="EMBL" id="KAA1112138.1"/>
    </source>
</evidence>